<keyword evidence="12 14" id="KW-0175">Coiled coil</keyword>
<sequence length="1605" mass="181172">MQQGGVIMYDGSRTRRSSRNDDLHSKMQRAGSETLLKTDLEQSKEAIKIEIRKQLKLKEGAENLKKVATDKKTLAQCNTILKEATAKLQDLHDELQDLNARVSEDMPSENTDGLSPDRTDGVSNDSSGNSKIESLQKQIAVEMKVKQGAENMLATYNASGSKKKDSKLIAEAQQMLEDSKTKIEIIRMALLREQQMSTGREDGVLAGGGKENAAPGLGLSPLELRIEDVRHHIEIESRVIQGAKNMIKFLSKAGQDKKGLVEAERRFHESSQKLDLLQCSLTRLMGELSPEQAAVGIFKDYITTPPSYADRKAVGLGKQQYTAITKPAALTGELYVHILGADRLLAVVPNRDPRKTISLAMVSPDGKLGDRTGSSKRKSGYNRWNAEENLSVEVCAVLKLDNCYVGQSMWKPLGTECWSQQFHIDLDKSRELEVGVYWRDHRSLCGVAFLRLEEFLDNQRHQIQVPLEPQGCLFAEIMCAMNVSEDRGAVTIKQNGFQYQTRLGITSKNIEKIYEQWSKELSKQEYGSVKLGECEKSTDKIECKSSKKGNICVNTNEDDIMSRKSYRPAEYAAKYSEENKKLPPFRAGKYIPKDNVYSCSSCLQNEKTTALSSKPKESSNKMVSCLGSPPPFRTGKYTPNDSGIYVKSSDKFPSQSASPTQGSPKHKGRKQSVERIINTLDEMCLNGRRSPSSPKRRSQGVSFTDGSKASSLEQIGCCSSARKSSTLPRLRNQMSHSADAVNKNLKTRPKSAAMENYAKSRSRTKSENMLTITTTPRPKSSVLENSTPNFRTIIKDIDIGSPEKFKARKTVQNRPRSAVLENGLSSRLPMKIVTNPKNQLSVGKTLDRTPSRESNRFLRKGSDSSERGHQRSKTTTSISSSCSERSYKAMKTKKPRRELQRNAAYVKPRINRNYRHGDRKKGSSRKKAPLGPRQEKISTDEVDSCIHEKPSAAEKPVVFSLFMDKFCVRTQDWNGQFRIPALKRCRVMAWKIKRISYLLYEKVTFLNPMVTKKPRLQRQKKLFHIQKGKNFLRAGQMNTNVATWARLLKRAAPPNCATENTTLSPNSTPQYPRQVYLLHVVMQVCCKNDHDAGPSLRFQLHSRTHSHIYRTSKNKQLLQKEKRKHGIKDTCRFYPSLQTADISPRSSPLRDVLRGGTSATQQHKFHTDDVKSVRNLVRSTNWSTDTQQRTQTPPRQPDFNSTTPSKNQKTTNNSGVPAGTSPKKTVNENEVQDALSAFGFLDSPQRQELQPSPPRPTPPVRRKPPSPPTSSTSHMNIDSFRCVSVLGRGHFGKVILAEYRNTNELFAIKALKKGDIISREEVESLLSEKRIFLTANKMRHPFLVNLFACFQTREHVCFVMEYAPGGDLMMHIHADVFSEPRTVFYTSCVVLGLQYLHEHEIVYRQLDNLLLDSEGYVKIADFGLCKEGMGYGARTGTFCGTPEFLAPEVLTETSYTRAVDWWGLGVLIFEMLVGESPFPGDDEEEVFDSIVNDEVRYPRFLSTEAIAIMRRLLRRNPERRLGASEKDAEDVRKQPFFRDMNWDDLLARKVRPPFVPSVKHAEDVSNFDEEFTSEDPVLTPPKEIRTLSDEEQTLFADFNYTADWC</sequence>
<evidence type="ECO:0000256" key="15">
    <source>
        <dbReference type="PROSITE-ProRule" id="PRU10141"/>
    </source>
</evidence>
<dbReference type="PROSITE" id="PS00107">
    <property type="entry name" value="PROTEIN_KINASE_ATP"/>
    <property type="match status" value="1"/>
</dbReference>
<protein>
    <recommendedName>
        <fullName evidence="3">protein kinase C</fullName>
        <ecNumber evidence="3">2.7.11.13</ecNumber>
    </recommendedName>
</protein>
<dbReference type="PROSITE" id="PS50011">
    <property type="entry name" value="PROTEIN_KINASE_DOM"/>
    <property type="match status" value="1"/>
</dbReference>
<evidence type="ECO:0000259" key="19">
    <source>
        <dbReference type="PROSITE" id="PS51285"/>
    </source>
</evidence>
<feature type="coiled-coil region" evidence="16">
    <location>
        <begin position="74"/>
        <end position="101"/>
    </location>
</feature>
<comment type="caution">
    <text evidence="21">The sequence shown here is derived from an EMBL/GenBank/DDBJ whole genome shotgun (WGS) entry which is preliminary data.</text>
</comment>
<evidence type="ECO:0000256" key="11">
    <source>
        <dbReference type="ARBA" id="ARBA00022840"/>
    </source>
</evidence>
<dbReference type="Gene3D" id="1.10.510.10">
    <property type="entry name" value="Transferase(Phosphotransferase) domain 1"/>
    <property type="match status" value="1"/>
</dbReference>
<evidence type="ECO:0000313" key="21">
    <source>
        <dbReference type="EMBL" id="CAH3021425.1"/>
    </source>
</evidence>
<dbReference type="SUPFAM" id="SSF46585">
    <property type="entry name" value="HR1 repeat"/>
    <property type="match status" value="3"/>
</dbReference>
<evidence type="ECO:0000313" key="22">
    <source>
        <dbReference type="Proteomes" id="UP001159427"/>
    </source>
</evidence>
<keyword evidence="6" id="KW-0597">Phosphoprotein</keyword>
<dbReference type="Gene3D" id="3.30.200.20">
    <property type="entry name" value="Phosphorylase Kinase, domain 1"/>
    <property type="match status" value="1"/>
</dbReference>
<dbReference type="SMART" id="SM00133">
    <property type="entry name" value="S_TK_X"/>
    <property type="match status" value="1"/>
</dbReference>
<feature type="region of interest" description="Disordered" evidence="17">
    <location>
        <begin position="1243"/>
        <end position="1275"/>
    </location>
</feature>
<feature type="binding site" evidence="15">
    <location>
        <position position="1309"/>
    </location>
    <ligand>
        <name>ATP</name>
        <dbReference type="ChEBI" id="CHEBI:30616"/>
    </ligand>
</feature>
<keyword evidence="22" id="KW-1185">Reference proteome</keyword>
<evidence type="ECO:0000256" key="16">
    <source>
        <dbReference type="SAM" id="Coils"/>
    </source>
</evidence>
<name>A0ABN8LVW6_9CNID</name>
<evidence type="ECO:0000259" key="20">
    <source>
        <dbReference type="PROSITE" id="PS51860"/>
    </source>
</evidence>
<evidence type="ECO:0000256" key="8">
    <source>
        <dbReference type="ARBA" id="ARBA00022737"/>
    </source>
</evidence>
<evidence type="ECO:0000259" key="18">
    <source>
        <dbReference type="PROSITE" id="PS50011"/>
    </source>
</evidence>
<keyword evidence="4" id="KW-0963">Cytoplasm</keyword>
<dbReference type="InterPro" id="IPR011009">
    <property type="entry name" value="Kinase-like_dom_sf"/>
</dbReference>
<keyword evidence="13" id="KW-0539">Nucleus</keyword>
<evidence type="ECO:0000256" key="14">
    <source>
        <dbReference type="PROSITE-ProRule" id="PRU01207"/>
    </source>
</evidence>
<dbReference type="InterPro" id="IPR011072">
    <property type="entry name" value="HR1_rho-bd"/>
</dbReference>
<dbReference type="InterPro" id="IPR036274">
    <property type="entry name" value="HR1_rpt_sf"/>
</dbReference>
<gene>
    <name evidence="21" type="ORF">PEVE_00011375</name>
</gene>
<keyword evidence="7" id="KW-0808">Transferase</keyword>
<dbReference type="Gene3D" id="1.10.287.160">
    <property type="entry name" value="HR1 repeat"/>
    <property type="match status" value="3"/>
</dbReference>
<keyword evidence="8" id="KW-0677">Repeat</keyword>
<feature type="region of interest" description="Disordered" evidence="17">
    <location>
        <begin position="610"/>
        <end position="707"/>
    </location>
</feature>
<feature type="domain" description="AGC-kinase C-terminal" evidence="19">
    <location>
        <begin position="1538"/>
        <end position="1605"/>
    </location>
</feature>
<dbReference type="Pfam" id="PF00069">
    <property type="entry name" value="Pkinase"/>
    <property type="match status" value="1"/>
</dbReference>
<feature type="compositionally biased region" description="Polar residues" evidence="17">
    <location>
        <begin position="121"/>
        <end position="131"/>
    </location>
</feature>
<feature type="region of interest" description="Disordered" evidence="17">
    <location>
        <begin position="835"/>
        <end position="942"/>
    </location>
</feature>
<dbReference type="CDD" id="cd05589">
    <property type="entry name" value="STKc_PKN"/>
    <property type="match status" value="1"/>
</dbReference>
<organism evidence="21 22">
    <name type="scientific">Porites evermanni</name>
    <dbReference type="NCBI Taxonomy" id="104178"/>
    <lineage>
        <taxon>Eukaryota</taxon>
        <taxon>Metazoa</taxon>
        <taxon>Cnidaria</taxon>
        <taxon>Anthozoa</taxon>
        <taxon>Hexacorallia</taxon>
        <taxon>Scleractinia</taxon>
        <taxon>Fungiina</taxon>
        <taxon>Poritidae</taxon>
        <taxon>Porites</taxon>
    </lineage>
</organism>
<evidence type="ECO:0000256" key="10">
    <source>
        <dbReference type="ARBA" id="ARBA00022777"/>
    </source>
</evidence>
<feature type="compositionally biased region" description="Polar residues" evidence="17">
    <location>
        <begin position="1199"/>
        <end position="1215"/>
    </location>
</feature>
<dbReference type="PROSITE" id="PS51860">
    <property type="entry name" value="REM_1"/>
    <property type="match status" value="3"/>
</dbReference>
<feature type="compositionally biased region" description="Basic and acidic residues" evidence="17">
    <location>
        <begin position="845"/>
        <end position="869"/>
    </location>
</feature>
<feature type="domain" description="Protein kinase" evidence="18">
    <location>
        <begin position="1280"/>
        <end position="1537"/>
    </location>
</feature>
<evidence type="ECO:0000256" key="9">
    <source>
        <dbReference type="ARBA" id="ARBA00022741"/>
    </source>
</evidence>
<dbReference type="PROSITE" id="PS51285">
    <property type="entry name" value="AGC_KINASE_CTER"/>
    <property type="match status" value="1"/>
</dbReference>
<evidence type="ECO:0000256" key="17">
    <source>
        <dbReference type="SAM" id="MobiDB-lite"/>
    </source>
</evidence>
<feature type="domain" description="REM-1" evidence="20">
    <location>
        <begin position="212"/>
        <end position="290"/>
    </location>
</feature>
<dbReference type="InterPro" id="IPR000961">
    <property type="entry name" value="AGC-kinase_C"/>
</dbReference>
<evidence type="ECO:0000256" key="4">
    <source>
        <dbReference type="ARBA" id="ARBA00022490"/>
    </source>
</evidence>
<keyword evidence="10" id="KW-0418">Kinase</keyword>
<evidence type="ECO:0000256" key="7">
    <source>
        <dbReference type="ARBA" id="ARBA00022679"/>
    </source>
</evidence>
<evidence type="ECO:0000256" key="1">
    <source>
        <dbReference type="ARBA" id="ARBA00004123"/>
    </source>
</evidence>
<dbReference type="InterPro" id="IPR037313">
    <property type="entry name" value="PKN_HR1_1"/>
</dbReference>
<keyword evidence="5" id="KW-0723">Serine/threonine-protein kinase</keyword>
<feature type="region of interest" description="Disordered" evidence="17">
    <location>
        <begin position="1138"/>
        <end position="1226"/>
    </location>
</feature>
<feature type="region of interest" description="Disordered" evidence="17">
    <location>
        <begin position="1"/>
        <end position="32"/>
    </location>
</feature>
<dbReference type="SUPFAM" id="SSF56112">
    <property type="entry name" value="Protein kinase-like (PK-like)"/>
    <property type="match status" value="1"/>
</dbReference>
<dbReference type="CDD" id="cd11622">
    <property type="entry name" value="HR1_PKN_1"/>
    <property type="match status" value="1"/>
</dbReference>
<evidence type="ECO:0000256" key="5">
    <source>
        <dbReference type="ARBA" id="ARBA00022527"/>
    </source>
</evidence>
<reference evidence="21 22" key="1">
    <citation type="submission" date="2022-05" db="EMBL/GenBank/DDBJ databases">
        <authorList>
            <consortium name="Genoscope - CEA"/>
            <person name="William W."/>
        </authorList>
    </citation>
    <scope>NUCLEOTIDE SEQUENCE [LARGE SCALE GENOMIC DNA]</scope>
</reference>
<feature type="compositionally biased region" description="Basic residues" evidence="17">
    <location>
        <begin position="909"/>
        <end position="928"/>
    </location>
</feature>
<feature type="compositionally biased region" description="Low complexity" evidence="17">
    <location>
        <begin position="873"/>
        <end position="884"/>
    </location>
</feature>
<dbReference type="SMART" id="SM00742">
    <property type="entry name" value="Hr1"/>
    <property type="match status" value="3"/>
</dbReference>
<evidence type="ECO:0000256" key="12">
    <source>
        <dbReference type="ARBA" id="ARBA00023054"/>
    </source>
</evidence>
<evidence type="ECO:0000256" key="6">
    <source>
        <dbReference type="ARBA" id="ARBA00022553"/>
    </source>
</evidence>
<dbReference type="InterPro" id="IPR035892">
    <property type="entry name" value="C2_domain_sf"/>
</dbReference>
<feature type="compositionally biased region" description="Low complexity" evidence="17">
    <location>
        <begin position="1184"/>
        <end position="1193"/>
    </location>
</feature>
<dbReference type="CDD" id="cd11623">
    <property type="entry name" value="HR1_PKN_2"/>
    <property type="match status" value="1"/>
</dbReference>
<evidence type="ECO:0000256" key="3">
    <source>
        <dbReference type="ARBA" id="ARBA00012429"/>
    </source>
</evidence>
<feature type="domain" description="REM-1" evidence="20">
    <location>
        <begin position="24"/>
        <end position="104"/>
    </location>
</feature>
<dbReference type="Pfam" id="PF00433">
    <property type="entry name" value="Pkinase_C"/>
    <property type="match status" value="1"/>
</dbReference>
<evidence type="ECO:0000256" key="13">
    <source>
        <dbReference type="ARBA" id="ARBA00023242"/>
    </source>
</evidence>
<comment type="subcellular location">
    <subcellularLocation>
        <location evidence="2">Cytoplasm</location>
    </subcellularLocation>
    <subcellularLocation>
        <location evidence="1">Nucleus</location>
    </subcellularLocation>
</comment>
<dbReference type="Pfam" id="PF02185">
    <property type="entry name" value="HR1"/>
    <property type="match status" value="3"/>
</dbReference>
<dbReference type="EC" id="2.7.11.13" evidence="3"/>
<evidence type="ECO:0000256" key="2">
    <source>
        <dbReference type="ARBA" id="ARBA00004496"/>
    </source>
</evidence>
<dbReference type="PANTHER" id="PTHR24351">
    <property type="entry name" value="RIBOSOMAL PROTEIN S6 KINASE"/>
    <property type="match status" value="1"/>
</dbReference>
<dbReference type="EMBL" id="CALNXI010000182">
    <property type="protein sequence ID" value="CAH3021425.1"/>
    <property type="molecule type" value="Genomic_DNA"/>
</dbReference>
<dbReference type="CDD" id="cd11625">
    <property type="entry name" value="HR1_PKN_3"/>
    <property type="match status" value="1"/>
</dbReference>
<dbReference type="InterPro" id="IPR000719">
    <property type="entry name" value="Prot_kinase_dom"/>
</dbReference>
<feature type="domain" description="REM-1" evidence="20">
    <location>
        <begin position="115"/>
        <end position="199"/>
    </location>
</feature>
<accession>A0ABN8LVW6</accession>
<feature type="compositionally biased region" description="Polar residues" evidence="17">
    <location>
        <begin position="651"/>
        <end position="663"/>
    </location>
</feature>
<proteinExistence type="predicted"/>
<keyword evidence="11 15" id="KW-0067">ATP-binding</keyword>
<feature type="region of interest" description="Disordered" evidence="17">
    <location>
        <begin position="101"/>
        <end position="131"/>
    </location>
</feature>
<dbReference type="SUPFAM" id="SSF49562">
    <property type="entry name" value="C2 domain (Calcium/lipid-binding domain, CaLB)"/>
    <property type="match status" value="1"/>
</dbReference>
<dbReference type="Proteomes" id="UP001159427">
    <property type="component" value="Unassembled WGS sequence"/>
</dbReference>
<dbReference type="InterPro" id="IPR017892">
    <property type="entry name" value="Pkinase_C"/>
</dbReference>
<dbReference type="InterPro" id="IPR017441">
    <property type="entry name" value="Protein_kinase_ATP_BS"/>
</dbReference>
<keyword evidence="9 15" id="KW-0547">Nucleotide-binding</keyword>
<feature type="compositionally biased region" description="Basic and acidic residues" evidence="17">
    <location>
        <begin position="933"/>
        <end position="942"/>
    </location>
</feature>